<feature type="compositionally biased region" description="Basic and acidic residues" evidence="8">
    <location>
        <begin position="292"/>
        <end position="322"/>
    </location>
</feature>
<organism evidence="9 10">
    <name type="scientific">Actinia tenebrosa</name>
    <name type="common">Australian red waratah sea anemone</name>
    <dbReference type="NCBI Taxonomy" id="6105"/>
    <lineage>
        <taxon>Eukaryota</taxon>
        <taxon>Metazoa</taxon>
        <taxon>Cnidaria</taxon>
        <taxon>Anthozoa</taxon>
        <taxon>Hexacorallia</taxon>
        <taxon>Actiniaria</taxon>
        <taxon>Actiniidae</taxon>
        <taxon>Actinia</taxon>
    </lineage>
</organism>
<evidence type="ECO:0000313" key="10">
    <source>
        <dbReference type="RefSeq" id="XP_031556449.1"/>
    </source>
</evidence>
<dbReference type="FunCoup" id="A0A6P8HJ88">
    <property type="interactions" value="847"/>
</dbReference>
<comment type="similarity">
    <text evidence="2">Belongs to the apolipoprotein O/MICOS complex subunit Mic27 family.</text>
</comment>
<keyword evidence="3 7" id="KW-0812">Transmembrane</keyword>
<dbReference type="InterPro" id="IPR033182">
    <property type="entry name" value="MIC26/MIC27_animal"/>
</dbReference>
<dbReference type="Proteomes" id="UP000515163">
    <property type="component" value="Unplaced"/>
</dbReference>
<dbReference type="Pfam" id="PF09769">
    <property type="entry name" value="ApoO"/>
    <property type="match status" value="1"/>
</dbReference>
<keyword evidence="6 7" id="KW-0472">Membrane</keyword>
<evidence type="ECO:0000256" key="8">
    <source>
        <dbReference type="SAM" id="MobiDB-lite"/>
    </source>
</evidence>
<proteinExistence type="inferred from homology"/>
<feature type="region of interest" description="Disordered" evidence="8">
    <location>
        <begin position="286"/>
        <end position="322"/>
    </location>
</feature>
<dbReference type="InParanoid" id="A0A6P8HJ88"/>
<keyword evidence="7" id="KW-0999">Mitochondrion inner membrane</keyword>
<evidence type="ECO:0000256" key="2">
    <source>
        <dbReference type="ARBA" id="ARBA00010904"/>
    </source>
</evidence>
<dbReference type="GO" id="GO:0061617">
    <property type="term" value="C:MICOS complex"/>
    <property type="evidence" value="ECO:0007669"/>
    <property type="project" value="UniProtKB-UniRule"/>
</dbReference>
<dbReference type="GO" id="GO:0042407">
    <property type="term" value="P:cristae formation"/>
    <property type="evidence" value="ECO:0007669"/>
    <property type="project" value="InterPro"/>
</dbReference>
<dbReference type="KEGG" id="aten:116293192"/>
<dbReference type="InterPro" id="IPR019166">
    <property type="entry name" value="MIC26/MIC27"/>
</dbReference>
<protein>
    <recommendedName>
        <fullName evidence="7">MICOS complex subunit</fullName>
    </recommendedName>
</protein>
<evidence type="ECO:0000256" key="3">
    <source>
        <dbReference type="ARBA" id="ARBA00022692"/>
    </source>
</evidence>
<dbReference type="GeneID" id="116293192"/>
<keyword evidence="5 7" id="KW-0496">Mitochondrion</keyword>
<sequence length="322" mass="35817">MAAASRLTSIWAAASIPAAGFFLGRVYADGNKVHPMELDIYDKSVFNQEVIMQEPPTDIEIKVSTGRKKVFSYWDSAKGLVGKGQSLAETANDRTTEFMALLSTDQTFQIKVAVISSGVLIGAILAGRGKRRIRRTIYSVGLGTAAASVCYPQKAWIVSQKVYEKTKVLLMELKSMYDEQKKKQMAEVKQEKFKSELIKEEEVVAKPIEVVTPADEMKIDELIIATTEEEMPVLPTIKEVDITPISSALETKESDKSYLSNVPFLGWFFKSKKPVIIEATENAESVVGNVVEESREQSKKTEVVEDHGQSNPEDKDMYSTRS</sequence>
<evidence type="ECO:0000256" key="1">
    <source>
        <dbReference type="ARBA" id="ARBA00004325"/>
    </source>
</evidence>
<comment type="function">
    <text evidence="7">Component of the MICOS complex, a large protein complex of the mitochondrial inner membrane that plays crucial roles in the maintenance of crista junctions, inner membrane architecture, and formation of contact sites to the outer membrane.</text>
</comment>
<evidence type="ECO:0000256" key="5">
    <source>
        <dbReference type="ARBA" id="ARBA00023128"/>
    </source>
</evidence>
<dbReference type="AlphaFoldDB" id="A0A6P8HJ88"/>
<accession>A0A6P8HJ88</accession>
<keyword evidence="9" id="KW-1185">Reference proteome</keyword>
<gene>
    <name evidence="10" type="primary">LOC116293192</name>
</gene>
<evidence type="ECO:0000256" key="6">
    <source>
        <dbReference type="ARBA" id="ARBA00023136"/>
    </source>
</evidence>
<evidence type="ECO:0000313" key="9">
    <source>
        <dbReference type="Proteomes" id="UP000515163"/>
    </source>
</evidence>
<dbReference type="OrthoDB" id="5973346at2759"/>
<reference evidence="10" key="1">
    <citation type="submission" date="2025-08" db="UniProtKB">
        <authorList>
            <consortium name="RefSeq"/>
        </authorList>
    </citation>
    <scope>IDENTIFICATION</scope>
    <source>
        <tissue evidence="10">Tentacle</tissue>
    </source>
</reference>
<name>A0A6P8HJ88_ACTTE</name>
<comment type="subunit">
    <text evidence="7">Component of the mitochondrial contact site and cristae organizing system (MICOS) complex.</text>
</comment>
<keyword evidence="4 7" id="KW-1133">Transmembrane helix</keyword>
<dbReference type="PANTHER" id="PTHR14564">
    <property type="entry name" value="MICOS COMPLEX SUBUNIT MIC26 / MIC27 FAMILY MEMBER"/>
    <property type="match status" value="1"/>
</dbReference>
<evidence type="ECO:0000256" key="7">
    <source>
        <dbReference type="RuleBase" id="RU363021"/>
    </source>
</evidence>
<dbReference type="RefSeq" id="XP_031556449.1">
    <property type="nucleotide sequence ID" value="XM_031700589.1"/>
</dbReference>
<evidence type="ECO:0000256" key="4">
    <source>
        <dbReference type="ARBA" id="ARBA00022989"/>
    </source>
</evidence>
<comment type="subcellular location">
    <subcellularLocation>
        <location evidence="7">Mitochondrion inner membrane</location>
    </subcellularLocation>
    <subcellularLocation>
        <location evidence="1">Mitochondrion membrane</location>
    </subcellularLocation>
</comment>
<feature type="transmembrane region" description="Helical" evidence="7">
    <location>
        <begin position="108"/>
        <end position="127"/>
    </location>
</feature>